<gene>
    <name evidence="3" type="ORF">G6N73_10630</name>
</gene>
<evidence type="ECO:0000256" key="1">
    <source>
        <dbReference type="ARBA" id="ARBA00022722"/>
    </source>
</evidence>
<dbReference type="InterPro" id="IPR019199">
    <property type="entry name" value="Virulence_VapD/CRISPR_Cas2"/>
</dbReference>
<dbReference type="AlphaFoldDB" id="A0A6G4WBB5"/>
<name>A0A6G4WBB5_9HYPH</name>
<reference evidence="3 4" key="1">
    <citation type="submission" date="2020-02" db="EMBL/GenBank/DDBJ databases">
        <title>Genome sequence of strain CCNWXJ40-4.</title>
        <authorList>
            <person name="Gao J."/>
            <person name="Sun J."/>
        </authorList>
    </citation>
    <scope>NUCLEOTIDE SEQUENCE [LARGE SCALE GENOMIC DNA]</scope>
    <source>
        <strain evidence="3 4">CCNWXJ 40-4</strain>
    </source>
</reference>
<evidence type="ECO:0000256" key="2">
    <source>
        <dbReference type="ARBA" id="ARBA00022801"/>
    </source>
</evidence>
<dbReference type="Proteomes" id="UP001642900">
    <property type="component" value="Unassembled WGS sequence"/>
</dbReference>
<dbReference type="GO" id="GO:0016787">
    <property type="term" value="F:hydrolase activity"/>
    <property type="evidence" value="ECO:0007669"/>
    <property type="project" value="UniProtKB-KW"/>
</dbReference>
<dbReference type="Pfam" id="PF09827">
    <property type="entry name" value="CRISPR_Cas2"/>
    <property type="match status" value="1"/>
</dbReference>
<dbReference type="RefSeq" id="WP_165027349.1">
    <property type="nucleotide sequence ID" value="NZ_JAAKZF010000010.1"/>
</dbReference>
<keyword evidence="4" id="KW-1185">Reference proteome</keyword>
<dbReference type="Gene3D" id="3.30.70.240">
    <property type="match status" value="1"/>
</dbReference>
<dbReference type="SUPFAM" id="SSF143430">
    <property type="entry name" value="TTP0101/SSO1404-like"/>
    <property type="match status" value="1"/>
</dbReference>
<accession>A0A6G4WBB5</accession>
<evidence type="ECO:0000313" key="4">
    <source>
        <dbReference type="Proteomes" id="UP001642900"/>
    </source>
</evidence>
<dbReference type="GO" id="GO:0004518">
    <property type="term" value="F:nuclease activity"/>
    <property type="evidence" value="ECO:0007669"/>
    <property type="project" value="UniProtKB-KW"/>
</dbReference>
<protein>
    <submittedName>
        <fullName evidence="3">Uncharacterized protein</fullName>
    </submittedName>
</protein>
<dbReference type="EMBL" id="JAAKZF010000010">
    <property type="protein sequence ID" value="NGO51628.1"/>
    <property type="molecule type" value="Genomic_DNA"/>
</dbReference>
<organism evidence="3 4">
    <name type="scientific">Allomesorhizobium camelthorni</name>
    <dbReference type="NCBI Taxonomy" id="475069"/>
    <lineage>
        <taxon>Bacteria</taxon>
        <taxon>Pseudomonadati</taxon>
        <taxon>Pseudomonadota</taxon>
        <taxon>Alphaproteobacteria</taxon>
        <taxon>Hyphomicrobiales</taxon>
        <taxon>Phyllobacteriaceae</taxon>
        <taxon>Allomesorhizobium</taxon>
    </lineage>
</organism>
<keyword evidence="2" id="KW-0378">Hydrolase</keyword>
<comment type="caution">
    <text evidence="3">The sequence shown here is derived from an EMBL/GenBank/DDBJ whole genome shotgun (WGS) entry which is preliminary data.</text>
</comment>
<sequence length="89" mass="10241">MASYIVAYDLHKQGQNYECLIQKLKQYGTHWHVQQSVWFVISDQTSVQIRASLSSCLDTNDKLVVARLSGEAAWQGYTDAVSQWLKKYL</sequence>
<evidence type="ECO:0000313" key="3">
    <source>
        <dbReference type="EMBL" id="NGO51628.1"/>
    </source>
</evidence>
<keyword evidence="1" id="KW-0540">Nuclease</keyword>
<proteinExistence type="predicted"/>